<dbReference type="PRINTS" id="PR01459">
    <property type="entry name" value="KCNQCHANNEL"/>
</dbReference>
<feature type="compositionally biased region" description="Polar residues" evidence="13">
    <location>
        <begin position="37"/>
        <end position="53"/>
    </location>
</feature>
<keyword evidence="10 14" id="KW-0472">Membrane</keyword>
<feature type="transmembrane region" description="Helical" evidence="14">
    <location>
        <begin position="192"/>
        <end position="213"/>
    </location>
</feature>
<dbReference type="WBParaSite" id="PSAMB.scaffold1754size28087.g14729.t2">
    <property type="protein sequence ID" value="PSAMB.scaffold1754size28087.g14729.t2"/>
    <property type="gene ID" value="PSAMB.scaffold1754size28087.g14729"/>
</dbReference>
<keyword evidence="4" id="KW-0633">Potassium transport</keyword>
<evidence type="ECO:0000313" key="16">
    <source>
        <dbReference type="Proteomes" id="UP000887566"/>
    </source>
</evidence>
<dbReference type="Gene3D" id="1.10.287.70">
    <property type="match status" value="1"/>
</dbReference>
<feature type="transmembrane region" description="Helical" evidence="14">
    <location>
        <begin position="331"/>
        <end position="348"/>
    </location>
</feature>
<protein>
    <submittedName>
        <fullName evidence="17">Ion transport domain-containing protein</fullName>
    </submittedName>
</protein>
<sequence>MASLTRLLPSSTYWNRGDSRELKQATRRSQENDNNRRSQAGNLKATPPSSLATQPIEGTRRVVFQEEAKRPHSPAASIILGLSDRPDNPLLPSSANAASSLNHGKANFQRNLSGVDLNRRKMSLVGKPLAYKHYRTDQRFRRVQSKMHNFLERPRGWKAASYHLAVLIMVLACLALSVFSTMPDFEESAALLLYYLEMIFVFWLAVEYVCRIWSAGCRSRYRGLSGRLKFGTSAYCIIDIIVIIASIIVLCIGATGQVFAASAIRGLRFFQILRMLRIDRRAGTWKLLGSVVWAHRQELITTLYIGFLGLIFSSFLVYLCEKNYNDEYATFADALWWGVITLSTVGYGDKTPSTWPGKVIGAFCALLGISFFALPAGILGSGFALKVQQHQRQKHLIRRRVPAAMLIQCLWRHYSAMPESVSTATWKVHLRKSPETGFRQGYSTQNSLINRLRQSTKRRNNTTDQGDGAQGFGQINKSLLVPTLSDNISVVSASDISEVESLGTLGFSLGWRTKSKGSAASSAKRSHDDTSGHHRIANNSSGQNYGPDAGLSGCPTGDDAEQHRRSVSLCKYLAEDMPEDYSLMVAPLYQWCDNLKRRHQQQQQADSDTLWGQLSSCTHRNSLDSAAAAAPGTAGGTQSGKRS</sequence>
<dbReference type="GO" id="GO:0005249">
    <property type="term" value="F:voltage-gated potassium channel activity"/>
    <property type="evidence" value="ECO:0007669"/>
    <property type="project" value="InterPro"/>
</dbReference>
<evidence type="ECO:0000256" key="8">
    <source>
        <dbReference type="ARBA" id="ARBA00022989"/>
    </source>
</evidence>
<dbReference type="Gene3D" id="1.20.120.350">
    <property type="entry name" value="Voltage-gated potassium channels. Chain C"/>
    <property type="match status" value="1"/>
</dbReference>
<evidence type="ECO:0000256" key="5">
    <source>
        <dbReference type="ARBA" id="ARBA00022692"/>
    </source>
</evidence>
<accession>A0A914VBA0</accession>
<reference evidence="17" key="1">
    <citation type="submission" date="2022-11" db="UniProtKB">
        <authorList>
            <consortium name="WormBaseParasite"/>
        </authorList>
    </citation>
    <scope>IDENTIFICATION</scope>
</reference>
<feature type="transmembrane region" description="Helical" evidence="14">
    <location>
        <begin position="234"/>
        <end position="260"/>
    </location>
</feature>
<comment type="catalytic activity">
    <reaction evidence="12">
        <text>K(+)(in) = K(+)(out)</text>
        <dbReference type="Rhea" id="RHEA:29463"/>
        <dbReference type="ChEBI" id="CHEBI:29103"/>
    </reaction>
</comment>
<dbReference type="SUPFAM" id="SSF81324">
    <property type="entry name" value="Voltage-gated potassium channels"/>
    <property type="match status" value="1"/>
</dbReference>
<dbReference type="Proteomes" id="UP000887566">
    <property type="component" value="Unplaced"/>
</dbReference>
<feature type="region of interest" description="Disordered" evidence="13">
    <location>
        <begin position="622"/>
        <end position="643"/>
    </location>
</feature>
<feature type="compositionally biased region" description="Basic and acidic residues" evidence="13">
    <location>
        <begin position="17"/>
        <end position="36"/>
    </location>
</feature>
<dbReference type="Gene3D" id="6.10.140.1910">
    <property type="match status" value="1"/>
</dbReference>
<evidence type="ECO:0000259" key="15">
    <source>
        <dbReference type="Pfam" id="PF00520"/>
    </source>
</evidence>
<keyword evidence="3" id="KW-1003">Cell membrane</keyword>
<keyword evidence="5 14" id="KW-0812">Transmembrane</keyword>
<evidence type="ECO:0000256" key="6">
    <source>
        <dbReference type="ARBA" id="ARBA00022882"/>
    </source>
</evidence>
<dbReference type="AlphaFoldDB" id="A0A914VBA0"/>
<keyword evidence="16" id="KW-1185">Reference proteome</keyword>
<dbReference type="InterPro" id="IPR003937">
    <property type="entry name" value="K_chnl_volt-dep_KCNQ"/>
</dbReference>
<evidence type="ECO:0000256" key="2">
    <source>
        <dbReference type="ARBA" id="ARBA00022448"/>
    </source>
</evidence>
<feature type="region of interest" description="Disordered" evidence="13">
    <location>
        <begin position="1"/>
        <end position="56"/>
    </location>
</feature>
<dbReference type="FunFam" id="1.10.287.70:FF:000016">
    <property type="entry name" value="Putative potassium voltage-gated channel subfamily KQT member 2"/>
    <property type="match status" value="1"/>
</dbReference>
<comment type="subcellular location">
    <subcellularLocation>
        <location evidence="1">Cell membrane</location>
        <topology evidence="1">Multi-pass membrane protein</topology>
    </subcellularLocation>
</comment>
<keyword evidence="8 14" id="KW-1133">Transmembrane helix</keyword>
<evidence type="ECO:0000256" key="14">
    <source>
        <dbReference type="SAM" id="Phobius"/>
    </source>
</evidence>
<organism evidence="16 17">
    <name type="scientific">Plectus sambesii</name>
    <dbReference type="NCBI Taxonomy" id="2011161"/>
    <lineage>
        <taxon>Eukaryota</taxon>
        <taxon>Metazoa</taxon>
        <taxon>Ecdysozoa</taxon>
        <taxon>Nematoda</taxon>
        <taxon>Chromadorea</taxon>
        <taxon>Plectida</taxon>
        <taxon>Plectina</taxon>
        <taxon>Plectoidea</taxon>
        <taxon>Plectidae</taxon>
        <taxon>Plectus</taxon>
    </lineage>
</organism>
<evidence type="ECO:0000256" key="9">
    <source>
        <dbReference type="ARBA" id="ARBA00023065"/>
    </source>
</evidence>
<dbReference type="GO" id="GO:0008076">
    <property type="term" value="C:voltage-gated potassium channel complex"/>
    <property type="evidence" value="ECO:0007669"/>
    <property type="project" value="TreeGrafter"/>
</dbReference>
<dbReference type="PANTHER" id="PTHR47735:SF9">
    <property type="entry name" value="POTASSIUM VOLTAGE-GATED CHANNEL SUBFAMILY KQT MEMBER 4-LIKE ISOFORM X1"/>
    <property type="match status" value="1"/>
</dbReference>
<dbReference type="InterPro" id="IPR005821">
    <property type="entry name" value="Ion_trans_dom"/>
</dbReference>
<keyword evidence="6" id="KW-0851">Voltage-gated channel</keyword>
<keyword evidence="11" id="KW-0407">Ion channel</keyword>
<feature type="region of interest" description="Disordered" evidence="13">
    <location>
        <begin position="452"/>
        <end position="472"/>
    </location>
</feature>
<feature type="transmembrane region" description="Helical" evidence="14">
    <location>
        <begin position="160"/>
        <end position="180"/>
    </location>
</feature>
<keyword evidence="9" id="KW-0406">Ion transport</keyword>
<feature type="transmembrane region" description="Helical" evidence="14">
    <location>
        <begin position="360"/>
        <end position="385"/>
    </location>
</feature>
<feature type="compositionally biased region" description="Gly residues" evidence="13">
    <location>
        <begin position="633"/>
        <end position="643"/>
    </location>
</feature>
<evidence type="ECO:0000256" key="10">
    <source>
        <dbReference type="ARBA" id="ARBA00023136"/>
    </source>
</evidence>
<evidence type="ECO:0000256" key="3">
    <source>
        <dbReference type="ARBA" id="ARBA00022475"/>
    </source>
</evidence>
<evidence type="ECO:0000256" key="13">
    <source>
        <dbReference type="SAM" id="MobiDB-lite"/>
    </source>
</evidence>
<dbReference type="PRINTS" id="PR00169">
    <property type="entry name" value="KCHANNEL"/>
</dbReference>
<evidence type="ECO:0000256" key="7">
    <source>
        <dbReference type="ARBA" id="ARBA00022958"/>
    </source>
</evidence>
<evidence type="ECO:0000313" key="17">
    <source>
        <dbReference type="WBParaSite" id="PSAMB.scaffold1754size28087.g14729.t2"/>
    </source>
</evidence>
<feature type="domain" description="Ion transport" evidence="15">
    <location>
        <begin position="162"/>
        <end position="388"/>
    </location>
</feature>
<feature type="transmembrane region" description="Helical" evidence="14">
    <location>
        <begin position="299"/>
        <end position="319"/>
    </location>
</feature>
<dbReference type="PANTHER" id="PTHR47735">
    <property type="entry name" value="POTASSIUM VOLTAGE-GATED CHANNEL SUBFAMILY KQT MEMBER 4"/>
    <property type="match status" value="1"/>
</dbReference>
<dbReference type="Pfam" id="PF00520">
    <property type="entry name" value="Ion_trans"/>
    <property type="match status" value="1"/>
</dbReference>
<evidence type="ECO:0000256" key="11">
    <source>
        <dbReference type="ARBA" id="ARBA00023303"/>
    </source>
</evidence>
<evidence type="ECO:0000256" key="1">
    <source>
        <dbReference type="ARBA" id="ARBA00004651"/>
    </source>
</evidence>
<feature type="region of interest" description="Disordered" evidence="13">
    <location>
        <begin position="517"/>
        <end position="560"/>
    </location>
</feature>
<name>A0A914VBA0_9BILA</name>
<keyword evidence="7" id="KW-0630">Potassium</keyword>
<dbReference type="InterPro" id="IPR027359">
    <property type="entry name" value="Volt_channel_dom_sf"/>
</dbReference>
<evidence type="ECO:0000256" key="4">
    <source>
        <dbReference type="ARBA" id="ARBA00022538"/>
    </source>
</evidence>
<keyword evidence="2" id="KW-0813">Transport</keyword>
<dbReference type="FunFam" id="1.20.120.350:FF:000017">
    <property type="entry name" value="potassium voltage-gated channel subfamily KQT member 1"/>
    <property type="match status" value="1"/>
</dbReference>
<proteinExistence type="predicted"/>
<evidence type="ECO:0000256" key="12">
    <source>
        <dbReference type="ARBA" id="ARBA00034430"/>
    </source>
</evidence>